<sequence length="83" mass="9602">MKRQLTILIGFIASIFFSAKVWALPPCPGNYNERKWNNCVSTRLYEDGSKYIGEWKYGKPHGQGISIWRDGGKYVGEFNNNKR</sequence>
<dbReference type="InterPro" id="IPR003409">
    <property type="entry name" value="MORN"/>
</dbReference>
<dbReference type="Gene3D" id="2.20.110.10">
    <property type="entry name" value="Histone H3 K4-specific methyltransferase SET7/9 N-terminal domain"/>
    <property type="match status" value="1"/>
</dbReference>
<reference evidence="2" key="1">
    <citation type="submission" date="2018-05" db="EMBL/GenBank/DDBJ databases">
        <authorList>
            <person name="Lanie J.A."/>
            <person name="Ng W.-L."/>
            <person name="Kazmierczak K.M."/>
            <person name="Andrzejewski T.M."/>
            <person name="Davidsen T.M."/>
            <person name="Wayne K.J."/>
            <person name="Tettelin H."/>
            <person name="Glass J.I."/>
            <person name="Rusch D."/>
            <person name="Podicherti R."/>
            <person name="Tsui H.-C.T."/>
            <person name="Winkler M.E."/>
        </authorList>
    </citation>
    <scope>NUCLEOTIDE SEQUENCE</scope>
</reference>
<dbReference type="EMBL" id="UINC01135585">
    <property type="protein sequence ID" value="SVD19822.1"/>
    <property type="molecule type" value="Genomic_DNA"/>
</dbReference>
<organism evidence="2">
    <name type="scientific">marine metagenome</name>
    <dbReference type="NCBI Taxonomy" id="408172"/>
    <lineage>
        <taxon>unclassified sequences</taxon>
        <taxon>metagenomes</taxon>
        <taxon>ecological metagenomes</taxon>
    </lineage>
</organism>
<accession>A0A382TDF7</accession>
<dbReference type="AlphaFoldDB" id="A0A382TDF7"/>
<evidence type="ECO:0000256" key="1">
    <source>
        <dbReference type="ARBA" id="ARBA00022737"/>
    </source>
</evidence>
<name>A0A382TDF7_9ZZZZ</name>
<proteinExistence type="predicted"/>
<gene>
    <name evidence="2" type="ORF">METZ01_LOCUS372676</name>
</gene>
<keyword evidence="1" id="KW-0677">Repeat</keyword>
<dbReference type="SUPFAM" id="SSF82185">
    <property type="entry name" value="Histone H3 K4-specific methyltransferase SET7/9 N-terminal domain"/>
    <property type="match status" value="1"/>
</dbReference>
<evidence type="ECO:0000313" key="2">
    <source>
        <dbReference type="EMBL" id="SVD19822.1"/>
    </source>
</evidence>
<dbReference type="Pfam" id="PF02493">
    <property type="entry name" value="MORN"/>
    <property type="match status" value="2"/>
</dbReference>
<dbReference type="SMART" id="SM00698">
    <property type="entry name" value="MORN"/>
    <property type="match status" value="1"/>
</dbReference>
<feature type="non-terminal residue" evidence="2">
    <location>
        <position position="83"/>
    </location>
</feature>
<protein>
    <recommendedName>
        <fullName evidence="3">MORN repeat-containing protein</fullName>
    </recommendedName>
</protein>
<evidence type="ECO:0008006" key="3">
    <source>
        <dbReference type="Google" id="ProtNLM"/>
    </source>
</evidence>